<accession>X0TBD9</accession>
<sequence length="59" mass="7175">MDRWYYLIYKVIIQVIKNHKKEILDEVIKILEDSRITHNRSYIEEIFSHIVNSKKKGGE</sequence>
<dbReference type="AlphaFoldDB" id="X0TBD9"/>
<name>X0TBD9_9ZZZZ</name>
<dbReference type="EMBL" id="BARS01009349">
    <property type="protein sequence ID" value="GAF73390.1"/>
    <property type="molecule type" value="Genomic_DNA"/>
</dbReference>
<proteinExistence type="predicted"/>
<organism evidence="1">
    <name type="scientific">marine sediment metagenome</name>
    <dbReference type="NCBI Taxonomy" id="412755"/>
    <lineage>
        <taxon>unclassified sequences</taxon>
        <taxon>metagenomes</taxon>
        <taxon>ecological metagenomes</taxon>
    </lineage>
</organism>
<evidence type="ECO:0000313" key="1">
    <source>
        <dbReference type="EMBL" id="GAF73390.1"/>
    </source>
</evidence>
<gene>
    <name evidence="1" type="ORF">S01H1_17599</name>
</gene>
<protein>
    <submittedName>
        <fullName evidence="1">Uncharacterized protein</fullName>
    </submittedName>
</protein>
<comment type="caution">
    <text evidence="1">The sequence shown here is derived from an EMBL/GenBank/DDBJ whole genome shotgun (WGS) entry which is preliminary data.</text>
</comment>
<reference evidence="1" key="1">
    <citation type="journal article" date="2014" name="Front. Microbiol.">
        <title>High frequency of phylogenetically diverse reductive dehalogenase-homologous genes in deep subseafloor sedimentary metagenomes.</title>
        <authorList>
            <person name="Kawai M."/>
            <person name="Futagami T."/>
            <person name="Toyoda A."/>
            <person name="Takaki Y."/>
            <person name="Nishi S."/>
            <person name="Hori S."/>
            <person name="Arai W."/>
            <person name="Tsubouchi T."/>
            <person name="Morono Y."/>
            <person name="Uchiyama I."/>
            <person name="Ito T."/>
            <person name="Fujiyama A."/>
            <person name="Inagaki F."/>
            <person name="Takami H."/>
        </authorList>
    </citation>
    <scope>NUCLEOTIDE SEQUENCE</scope>
    <source>
        <strain evidence="1">Expedition CK06-06</strain>
    </source>
</reference>